<accession>A0A812JJ81</accession>
<dbReference type="AlphaFoldDB" id="A0A812JJ81"/>
<dbReference type="EMBL" id="CAJNIZ010002213">
    <property type="protein sequence ID" value="CAE7207509.1"/>
    <property type="molecule type" value="Genomic_DNA"/>
</dbReference>
<gene>
    <name evidence="2" type="ORF">SPIL2461_LOCUS2070</name>
</gene>
<sequence>AMARKRALAALALGVWSAGFVSPVGPSRAVSSQARSTPRRLSARVGTAGGAACLAAFGLSAALVL</sequence>
<protein>
    <submittedName>
        <fullName evidence="2">Uncharacterized protein</fullName>
    </submittedName>
</protein>
<keyword evidence="1" id="KW-1133">Transmembrane helix</keyword>
<proteinExistence type="predicted"/>
<keyword evidence="1" id="KW-0812">Transmembrane</keyword>
<keyword evidence="1" id="KW-0472">Membrane</keyword>
<keyword evidence="3" id="KW-1185">Reference proteome</keyword>
<comment type="caution">
    <text evidence="2">The sequence shown here is derived from an EMBL/GenBank/DDBJ whole genome shotgun (WGS) entry which is preliminary data.</text>
</comment>
<evidence type="ECO:0000313" key="3">
    <source>
        <dbReference type="Proteomes" id="UP000649617"/>
    </source>
</evidence>
<feature type="non-terminal residue" evidence="2">
    <location>
        <position position="1"/>
    </location>
</feature>
<dbReference type="Proteomes" id="UP000649617">
    <property type="component" value="Unassembled WGS sequence"/>
</dbReference>
<feature type="transmembrane region" description="Helical" evidence="1">
    <location>
        <begin position="45"/>
        <end position="64"/>
    </location>
</feature>
<name>A0A812JJ81_SYMPI</name>
<evidence type="ECO:0000313" key="2">
    <source>
        <dbReference type="EMBL" id="CAE7207509.1"/>
    </source>
</evidence>
<organism evidence="2 3">
    <name type="scientific">Symbiodinium pilosum</name>
    <name type="common">Dinoflagellate</name>
    <dbReference type="NCBI Taxonomy" id="2952"/>
    <lineage>
        <taxon>Eukaryota</taxon>
        <taxon>Sar</taxon>
        <taxon>Alveolata</taxon>
        <taxon>Dinophyceae</taxon>
        <taxon>Suessiales</taxon>
        <taxon>Symbiodiniaceae</taxon>
        <taxon>Symbiodinium</taxon>
    </lineage>
</organism>
<evidence type="ECO:0000256" key="1">
    <source>
        <dbReference type="SAM" id="Phobius"/>
    </source>
</evidence>
<reference evidence="2" key="1">
    <citation type="submission" date="2021-02" db="EMBL/GenBank/DDBJ databases">
        <authorList>
            <person name="Dougan E. K."/>
            <person name="Rhodes N."/>
            <person name="Thang M."/>
            <person name="Chan C."/>
        </authorList>
    </citation>
    <scope>NUCLEOTIDE SEQUENCE</scope>
</reference>
<feature type="non-terminal residue" evidence="2">
    <location>
        <position position="65"/>
    </location>
</feature>